<evidence type="ECO:0000313" key="3">
    <source>
        <dbReference type="EMBL" id="CAE0828091.1"/>
    </source>
</evidence>
<feature type="domain" description="Spore protein YkvP/CgeB glycosyl transferase-like" evidence="2">
    <location>
        <begin position="289"/>
        <end position="373"/>
    </location>
</feature>
<keyword evidence="1" id="KW-0732">Signal</keyword>
<feature type="signal peptide" evidence="1">
    <location>
        <begin position="1"/>
        <end position="22"/>
    </location>
</feature>
<sequence length="388" mass="44158">MASTAWLWLMLLGAWEVGPVAASNRTDLKLFTPFRNVTVSAKKKMWLFPMHYPKTTLVGNLRFEAHTSMGYHYAPENTVTEHNRSDYFFVKIDFEEPNFLVPALMNLQMHPHQLNTMKAKHHGTDLVLTLCPYTAAWYRHLGIHAPIRSPAYYPFEAALAPKPLPPEDRVNDIMFVGSRCGLPQAVANAFERMRNFKSCWIGPPKHAKCTQVPLRHVLKFTRVMSFFAESKVSLVHNVLGPFGGRPVDILQTNEAFRDVFQAWSGCAQHNRKRMHAGPGGCLENATLPQLKSRTLMPAAAGTVMLVYNDSSFNVIENLFVPGEDFVYFQDADDFEAKLRRILQNYEQYVPMAQRARQKVLQHYTLERWLETYVAPVIQQLGSAEATGT</sequence>
<evidence type="ECO:0000256" key="1">
    <source>
        <dbReference type="SAM" id="SignalP"/>
    </source>
</evidence>
<dbReference type="EMBL" id="HBJA01114207">
    <property type="protein sequence ID" value="CAE0828091.1"/>
    <property type="molecule type" value="Transcribed_RNA"/>
</dbReference>
<dbReference type="AlphaFoldDB" id="A0A7S4LGL8"/>
<dbReference type="InterPro" id="IPR055259">
    <property type="entry name" value="YkvP/CgeB_Glyco_trans-like"/>
</dbReference>
<protein>
    <recommendedName>
        <fullName evidence="2">Spore protein YkvP/CgeB glycosyl transferase-like domain-containing protein</fullName>
    </recommendedName>
</protein>
<name>A0A7S4LGL8_9EUGL</name>
<gene>
    <name evidence="3" type="ORF">EGYM00163_LOCUS39360</name>
</gene>
<feature type="chain" id="PRO_5031405375" description="Spore protein YkvP/CgeB glycosyl transferase-like domain-containing protein" evidence="1">
    <location>
        <begin position="23"/>
        <end position="388"/>
    </location>
</feature>
<dbReference type="SUPFAM" id="SSF53756">
    <property type="entry name" value="UDP-Glycosyltransferase/glycogen phosphorylase"/>
    <property type="match status" value="1"/>
</dbReference>
<reference evidence="3" key="1">
    <citation type="submission" date="2021-01" db="EMBL/GenBank/DDBJ databases">
        <authorList>
            <person name="Corre E."/>
            <person name="Pelletier E."/>
            <person name="Niang G."/>
            <person name="Scheremetjew M."/>
            <person name="Finn R."/>
            <person name="Kale V."/>
            <person name="Holt S."/>
            <person name="Cochrane G."/>
            <person name="Meng A."/>
            <person name="Brown T."/>
            <person name="Cohen L."/>
        </authorList>
    </citation>
    <scope>NUCLEOTIDE SEQUENCE</scope>
    <source>
        <strain evidence="3">CCMP1594</strain>
    </source>
</reference>
<accession>A0A7S4LGL8</accession>
<proteinExistence type="predicted"/>
<dbReference type="Pfam" id="PF13524">
    <property type="entry name" value="Glyco_trans_1_2"/>
    <property type="match status" value="1"/>
</dbReference>
<organism evidence="3">
    <name type="scientific">Eutreptiella gymnastica</name>
    <dbReference type="NCBI Taxonomy" id="73025"/>
    <lineage>
        <taxon>Eukaryota</taxon>
        <taxon>Discoba</taxon>
        <taxon>Euglenozoa</taxon>
        <taxon>Euglenida</taxon>
        <taxon>Spirocuta</taxon>
        <taxon>Euglenophyceae</taxon>
        <taxon>Eutreptiales</taxon>
        <taxon>Eutreptiaceae</taxon>
        <taxon>Eutreptiella</taxon>
    </lineage>
</organism>
<evidence type="ECO:0000259" key="2">
    <source>
        <dbReference type="Pfam" id="PF13524"/>
    </source>
</evidence>